<dbReference type="EMBL" id="JABFUD020000007">
    <property type="protein sequence ID" value="KAI5077847.1"/>
    <property type="molecule type" value="Genomic_DNA"/>
</dbReference>
<organism evidence="1 2">
    <name type="scientific">Adiantum capillus-veneris</name>
    <name type="common">Maidenhair fern</name>
    <dbReference type="NCBI Taxonomy" id="13818"/>
    <lineage>
        <taxon>Eukaryota</taxon>
        <taxon>Viridiplantae</taxon>
        <taxon>Streptophyta</taxon>
        <taxon>Embryophyta</taxon>
        <taxon>Tracheophyta</taxon>
        <taxon>Polypodiopsida</taxon>
        <taxon>Polypodiidae</taxon>
        <taxon>Polypodiales</taxon>
        <taxon>Pteridineae</taxon>
        <taxon>Pteridaceae</taxon>
        <taxon>Vittarioideae</taxon>
        <taxon>Adiantum</taxon>
    </lineage>
</organism>
<sequence length="141" mass="16092">MCGGRAYLLEKVGVYSDADDWADYLEELKDNADEEVYKGMEPENLSLKGIPPCWDRDAYLQIMKVLCECEDGVMSWKDFVALPFCSTKIARALICYNLLHCRSKSRLAGDLRWYKGSWPVVMPISRVHLNAMKDLVACWSG</sequence>
<dbReference type="PANTHER" id="PTHR37096:SF1">
    <property type="entry name" value="AAA+ ATPASE DOMAIN-CONTAINING PROTEIN"/>
    <property type="match status" value="1"/>
</dbReference>
<dbReference type="PANTHER" id="PTHR37096">
    <property type="entry name" value="YALI0E33429P"/>
    <property type="match status" value="1"/>
</dbReference>
<name>A0A9D4V2M5_ADICA</name>
<dbReference type="AlphaFoldDB" id="A0A9D4V2M5"/>
<keyword evidence="2" id="KW-1185">Reference proteome</keyword>
<dbReference type="InterPro" id="IPR051667">
    <property type="entry name" value="Archaeal_ATPase_domain"/>
</dbReference>
<evidence type="ECO:0000313" key="2">
    <source>
        <dbReference type="Proteomes" id="UP000886520"/>
    </source>
</evidence>
<gene>
    <name evidence="1" type="ORF">GOP47_0007671</name>
</gene>
<reference evidence="1" key="1">
    <citation type="submission" date="2021-01" db="EMBL/GenBank/DDBJ databases">
        <title>Adiantum capillus-veneris genome.</title>
        <authorList>
            <person name="Fang Y."/>
            <person name="Liao Q."/>
        </authorList>
    </citation>
    <scope>NUCLEOTIDE SEQUENCE</scope>
    <source>
        <strain evidence="1">H3</strain>
        <tissue evidence="1">Leaf</tissue>
    </source>
</reference>
<protein>
    <submittedName>
        <fullName evidence="1">Uncharacterized protein</fullName>
    </submittedName>
</protein>
<comment type="caution">
    <text evidence="1">The sequence shown here is derived from an EMBL/GenBank/DDBJ whole genome shotgun (WGS) entry which is preliminary data.</text>
</comment>
<proteinExistence type="predicted"/>
<evidence type="ECO:0000313" key="1">
    <source>
        <dbReference type="EMBL" id="KAI5077847.1"/>
    </source>
</evidence>
<accession>A0A9D4V2M5</accession>
<dbReference type="Proteomes" id="UP000886520">
    <property type="component" value="Chromosome 7"/>
</dbReference>